<dbReference type="Proteomes" id="UP000316733">
    <property type="component" value="Segment"/>
</dbReference>
<reference evidence="2" key="1">
    <citation type="journal article" date="2020" name="bioRxiv">
        <title>Integrative omics analysis of Pseudomonas aeruginosa virus PA5oct highlights the molecular complexity of jumbo phages.</title>
        <authorList>
            <person name="Lood C."/>
            <person name="Danis-Wlodarczyk K."/>
            <person name="Blasdel B.G."/>
            <person name="Jang H.B."/>
            <person name="Vandenheuvel D."/>
            <person name="Briers Y."/>
            <person name="Noben J.-P."/>
            <person name="van Noort V."/>
            <person name="Drulis-Kawa Z."/>
            <person name="Lavigne R."/>
        </authorList>
    </citation>
    <scope>NUCLEOTIDE SEQUENCE [LARGE SCALE GENOMIC DNA]</scope>
</reference>
<sequence length="113" mass="13050">MKENNILEMQAGCSNVTVIGNSVISIEGLYDKPTKTLNFFVRYNLNHDSEYLSYIYTFKNDICVLSLSSKCFMIKMASEMYYKTRSVCIINNKGNGLLYSYKNHTWARTCILI</sequence>
<accession>A0A4Y5JVG9</accession>
<evidence type="ECO:0000313" key="1">
    <source>
        <dbReference type="EMBL" id="QCG76305.1"/>
    </source>
</evidence>
<proteinExistence type="predicted"/>
<gene>
    <name evidence="1" type="ORF">EST35_0437</name>
</gene>
<keyword evidence="2" id="KW-1185">Reference proteome</keyword>
<name>A0A4Y5JVG9_9CAUD</name>
<organism evidence="1 2">
    <name type="scientific">Pseudomonas phage vB_PaeM_PA5oct</name>
    <dbReference type="NCBI Taxonomy" id="2163605"/>
    <lineage>
        <taxon>Viruses</taxon>
        <taxon>Duplodnaviria</taxon>
        <taxon>Heunggongvirae</taxon>
        <taxon>Uroviricota</taxon>
        <taxon>Caudoviricetes</taxon>
        <taxon>Arenbergviridae</taxon>
        <taxon>Wroclawvirus</taxon>
        <taxon>Wroclawvirus PA5oct</taxon>
    </lineage>
</organism>
<dbReference type="EMBL" id="MK797984">
    <property type="protein sequence ID" value="QCG76305.1"/>
    <property type="molecule type" value="Genomic_DNA"/>
</dbReference>
<protein>
    <submittedName>
        <fullName evidence="1">Uncharacterized protein</fullName>
    </submittedName>
</protein>
<evidence type="ECO:0000313" key="2">
    <source>
        <dbReference type="Proteomes" id="UP000316733"/>
    </source>
</evidence>